<evidence type="ECO:0008006" key="3">
    <source>
        <dbReference type="Google" id="ProtNLM"/>
    </source>
</evidence>
<evidence type="ECO:0000313" key="2">
    <source>
        <dbReference type="Proteomes" id="UP000294684"/>
    </source>
</evidence>
<sequence length="208" mass="24075">MFMIAKYEDRLAFFKYKSGTIHFDMALDLCEYFQQNPYNVKNKIYDPLLISLYTIYAKPFKQKKEIRLEEKNIPEGYLEFHKRLIALRDKFSAHSDIDFEIPLTKSEFISMNEVTTFTTNGVSTFGISIFKPNAVFLDTIKELCTKLKISCEKEALTLWKKYYSGVKVPDGIMNVNISKLDGPLLVDHPSTSLKSAATFYSEIQTKKI</sequence>
<dbReference type="Proteomes" id="UP000294684">
    <property type="component" value="Unassembled WGS sequence"/>
</dbReference>
<accession>A0A4R8MIY9</accession>
<dbReference type="AlphaFoldDB" id="A0A4R8MIY9"/>
<reference evidence="1 2" key="1">
    <citation type="submission" date="2019-03" db="EMBL/GenBank/DDBJ databases">
        <title>Genomic Encyclopedia of Archaeal and Bacterial Type Strains, Phase II (KMG-II): from individual species to whole genera.</title>
        <authorList>
            <person name="Goeker M."/>
        </authorList>
    </citation>
    <scope>NUCLEOTIDE SEQUENCE [LARGE SCALE GENOMIC DNA]</scope>
    <source>
        <strain evidence="1 2">DSM 21537</strain>
    </source>
</reference>
<name>A0A4R8MIY9_LEPME</name>
<keyword evidence="2" id="KW-1185">Reference proteome</keyword>
<organism evidence="1 2">
    <name type="scientific">Leptospira meyeri</name>
    <dbReference type="NCBI Taxonomy" id="29508"/>
    <lineage>
        <taxon>Bacteria</taxon>
        <taxon>Pseudomonadati</taxon>
        <taxon>Spirochaetota</taxon>
        <taxon>Spirochaetia</taxon>
        <taxon>Leptospirales</taxon>
        <taxon>Leptospiraceae</taxon>
        <taxon>Leptospira</taxon>
    </lineage>
</organism>
<proteinExistence type="predicted"/>
<evidence type="ECO:0000313" key="1">
    <source>
        <dbReference type="EMBL" id="TDY66535.1"/>
    </source>
</evidence>
<gene>
    <name evidence="1" type="ORF">CLV96_3914</name>
</gene>
<comment type="caution">
    <text evidence="1">The sequence shown here is derived from an EMBL/GenBank/DDBJ whole genome shotgun (WGS) entry which is preliminary data.</text>
</comment>
<dbReference type="EMBL" id="SORO01000006">
    <property type="protein sequence ID" value="TDY66535.1"/>
    <property type="molecule type" value="Genomic_DNA"/>
</dbReference>
<protein>
    <recommendedName>
        <fullName evidence="3">HEPN AbiU2-like domain-containing protein</fullName>
    </recommendedName>
</protein>